<sequence>MVREKEREFQSALRAKGRQFKGARKVAKQAWNEAAVSFEERFNVTPKVAASSKWQRLAQLQRDRAWEREYAEARALWLAGKPAVFPAGTYWLRRFAAVTVAGEQRSPL</sequence>
<comment type="caution">
    <text evidence="1">The sequence shown here is derived from an EMBL/GenBank/DDBJ whole genome shotgun (WGS) entry which is preliminary data.</text>
</comment>
<protein>
    <submittedName>
        <fullName evidence="1">Uncharacterized protein</fullName>
    </submittedName>
</protein>
<dbReference type="EMBL" id="PVNL01000013">
    <property type="protein sequence ID" value="PRQ09821.1"/>
    <property type="molecule type" value="Genomic_DNA"/>
</dbReference>
<gene>
    <name evidence="1" type="ORF">ENSA7_05760</name>
</gene>
<evidence type="ECO:0000313" key="1">
    <source>
        <dbReference type="EMBL" id="PRQ09821.1"/>
    </source>
</evidence>
<organism evidence="1 2">
    <name type="scientific">Enhygromyxa salina</name>
    <dbReference type="NCBI Taxonomy" id="215803"/>
    <lineage>
        <taxon>Bacteria</taxon>
        <taxon>Pseudomonadati</taxon>
        <taxon>Myxococcota</taxon>
        <taxon>Polyangia</taxon>
        <taxon>Nannocystales</taxon>
        <taxon>Nannocystaceae</taxon>
        <taxon>Enhygromyxa</taxon>
    </lineage>
</organism>
<accession>A0A2S9YXK7</accession>
<dbReference type="AlphaFoldDB" id="A0A2S9YXK7"/>
<name>A0A2S9YXK7_9BACT</name>
<proteinExistence type="predicted"/>
<dbReference type="Proteomes" id="UP000238823">
    <property type="component" value="Unassembled WGS sequence"/>
</dbReference>
<evidence type="ECO:0000313" key="2">
    <source>
        <dbReference type="Proteomes" id="UP000238823"/>
    </source>
</evidence>
<reference evidence="1 2" key="1">
    <citation type="submission" date="2018-03" db="EMBL/GenBank/DDBJ databases">
        <title>Draft Genome Sequences of the Obligatory Marine Myxobacteria Enhygromyxa salina SWB007.</title>
        <authorList>
            <person name="Poehlein A."/>
            <person name="Moghaddam J.A."/>
            <person name="Harms H."/>
            <person name="Alanjari M."/>
            <person name="Koenig G.M."/>
            <person name="Daniel R."/>
            <person name="Schaeberle T.F."/>
        </authorList>
    </citation>
    <scope>NUCLEOTIDE SEQUENCE [LARGE SCALE GENOMIC DNA]</scope>
    <source>
        <strain evidence="1 2">SWB007</strain>
    </source>
</reference>